<feature type="domain" description="RNase H type-1" evidence="1">
    <location>
        <begin position="9"/>
        <end position="98"/>
    </location>
</feature>
<proteinExistence type="predicted"/>
<evidence type="ECO:0000259" key="1">
    <source>
        <dbReference type="Pfam" id="PF13456"/>
    </source>
</evidence>
<comment type="caution">
    <text evidence="2">The sequence shown here is derived from an EMBL/GenBank/DDBJ whole genome shotgun (WGS) entry which is preliminary data.</text>
</comment>
<reference evidence="2" key="1">
    <citation type="journal article" date="2022" name="Plant J.">
        <title>Strategies of tolerance reflected in two North American maple genomes.</title>
        <authorList>
            <person name="McEvoy S.L."/>
            <person name="Sezen U.U."/>
            <person name="Trouern-Trend A."/>
            <person name="McMahon S.M."/>
            <person name="Schaberg P.G."/>
            <person name="Yang J."/>
            <person name="Wegrzyn J.L."/>
            <person name="Swenson N.G."/>
        </authorList>
    </citation>
    <scope>NUCLEOTIDE SEQUENCE</scope>
    <source>
        <strain evidence="2">NS2018</strain>
    </source>
</reference>
<dbReference type="InterPro" id="IPR044730">
    <property type="entry name" value="RNase_H-like_dom_plant"/>
</dbReference>
<sequence>MAIAARSSPVLCCSSMEMLEAQACLEGLQLAIDIGILGVIIESDSASVIQLLSDQIVPRTEVGAIISNSLALSATVNLLSFADVRREANSVAHYIAQLALELDSLVVWLEGMPPNIAKLVRMDSSSFGCSV</sequence>
<dbReference type="CDD" id="cd06222">
    <property type="entry name" value="RNase_H_like"/>
    <property type="match status" value="1"/>
</dbReference>
<dbReference type="GO" id="GO:0004523">
    <property type="term" value="F:RNA-DNA hybrid ribonuclease activity"/>
    <property type="evidence" value="ECO:0007669"/>
    <property type="project" value="InterPro"/>
</dbReference>
<dbReference type="PANTHER" id="PTHR47723">
    <property type="entry name" value="OS05G0353850 PROTEIN"/>
    <property type="match status" value="1"/>
</dbReference>
<dbReference type="Gene3D" id="3.30.420.10">
    <property type="entry name" value="Ribonuclease H-like superfamily/Ribonuclease H"/>
    <property type="match status" value="1"/>
</dbReference>
<evidence type="ECO:0000313" key="2">
    <source>
        <dbReference type="EMBL" id="KAK0580984.1"/>
    </source>
</evidence>
<keyword evidence="3" id="KW-1185">Reference proteome</keyword>
<gene>
    <name evidence="2" type="ORF">LWI29_008393</name>
</gene>
<dbReference type="InterPro" id="IPR036397">
    <property type="entry name" value="RNaseH_sf"/>
</dbReference>
<dbReference type="SUPFAM" id="SSF53098">
    <property type="entry name" value="Ribonuclease H-like"/>
    <property type="match status" value="1"/>
</dbReference>
<dbReference type="Proteomes" id="UP001168877">
    <property type="component" value="Unassembled WGS sequence"/>
</dbReference>
<evidence type="ECO:0000313" key="3">
    <source>
        <dbReference type="Proteomes" id="UP001168877"/>
    </source>
</evidence>
<dbReference type="Pfam" id="PF13456">
    <property type="entry name" value="RVT_3"/>
    <property type="match status" value="1"/>
</dbReference>
<name>A0AA39RVN4_ACESA</name>
<dbReference type="GO" id="GO:0003676">
    <property type="term" value="F:nucleic acid binding"/>
    <property type="evidence" value="ECO:0007669"/>
    <property type="project" value="InterPro"/>
</dbReference>
<organism evidence="2 3">
    <name type="scientific">Acer saccharum</name>
    <name type="common">Sugar maple</name>
    <dbReference type="NCBI Taxonomy" id="4024"/>
    <lineage>
        <taxon>Eukaryota</taxon>
        <taxon>Viridiplantae</taxon>
        <taxon>Streptophyta</taxon>
        <taxon>Embryophyta</taxon>
        <taxon>Tracheophyta</taxon>
        <taxon>Spermatophyta</taxon>
        <taxon>Magnoliopsida</taxon>
        <taxon>eudicotyledons</taxon>
        <taxon>Gunneridae</taxon>
        <taxon>Pentapetalae</taxon>
        <taxon>rosids</taxon>
        <taxon>malvids</taxon>
        <taxon>Sapindales</taxon>
        <taxon>Sapindaceae</taxon>
        <taxon>Hippocastanoideae</taxon>
        <taxon>Acereae</taxon>
        <taxon>Acer</taxon>
    </lineage>
</organism>
<dbReference type="AlphaFoldDB" id="A0AA39RVN4"/>
<dbReference type="InterPro" id="IPR012337">
    <property type="entry name" value="RNaseH-like_sf"/>
</dbReference>
<dbReference type="EMBL" id="JAUESC010000384">
    <property type="protein sequence ID" value="KAK0580984.1"/>
    <property type="molecule type" value="Genomic_DNA"/>
</dbReference>
<protein>
    <recommendedName>
        <fullName evidence="1">RNase H type-1 domain-containing protein</fullName>
    </recommendedName>
</protein>
<accession>A0AA39RVN4</accession>
<dbReference type="InterPro" id="IPR053151">
    <property type="entry name" value="RNase_H-like"/>
</dbReference>
<reference evidence="2" key="2">
    <citation type="submission" date="2023-06" db="EMBL/GenBank/DDBJ databases">
        <authorList>
            <person name="Swenson N.G."/>
            <person name="Wegrzyn J.L."/>
            <person name="Mcevoy S.L."/>
        </authorList>
    </citation>
    <scope>NUCLEOTIDE SEQUENCE</scope>
    <source>
        <strain evidence="2">NS2018</strain>
        <tissue evidence="2">Leaf</tissue>
    </source>
</reference>
<dbReference type="InterPro" id="IPR002156">
    <property type="entry name" value="RNaseH_domain"/>
</dbReference>
<dbReference type="PANTHER" id="PTHR47723:SF19">
    <property type="entry name" value="POLYNUCLEOTIDYL TRANSFERASE, RIBONUCLEASE H-LIKE SUPERFAMILY PROTEIN"/>
    <property type="match status" value="1"/>
</dbReference>